<dbReference type="Proteomes" id="UP001066276">
    <property type="component" value="Chromosome 5"/>
</dbReference>
<reference evidence="2" key="1">
    <citation type="journal article" date="2022" name="bioRxiv">
        <title>Sequencing and chromosome-scale assembly of the giantPleurodeles waltlgenome.</title>
        <authorList>
            <person name="Brown T."/>
            <person name="Elewa A."/>
            <person name="Iarovenko S."/>
            <person name="Subramanian E."/>
            <person name="Araus A.J."/>
            <person name="Petzold A."/>
            <person name="Susuki M."/>
            <person name="Suzuki K.-i.T."/>
            <person name="Hayashi T."/>
            <person name="Toyoda A."/>
            <person name="Oliveira C."/>
            <person name="Osipova E."/>
            <person name="Leigh N.D."/>
            <person name="Simon A."/>
            <person name="Yun M.H."/>
        </authorList>
    </citation>
    <scope>NUCLEOTIDE SEQUENCE</scope>
    <source>
        <strain evidence="2">20211129_DDA</strain>
        <tissue evidence="2">Liver</tissue>
    </source>
</reference>
<evidence type="ECO:0000313" key="4">
    <source>
        <dbReference type="Proteomes" id="UP001066276"/>
    </source>
</evidence>
<proteinExistence type="predicted"/>
<sequence length="184" mass="20005">MQRVAAGGRGSGSSSAVSVGSRMGEQGCGEHARSGRRTGRFKKQAQSPLESGGERMECILEKSTSGGVPKMAATSDSYRQRGSFSEERSLGGARKMASPMFNIDDTVAIISDDEVEEQWGQNSVECRGKVNSEGVFRQKAGKIIQWVPRAVSPMLHKVQAWEVDNQAVFKLGEQVEFVDEWFGA</sequence>
<name>A0AAV7RLP1_PLEWA</name>
<feature type="compositionally biased region" description="Polar residues" evidence="1">
    <location>
        <begin position="74"/>
        <end position="83"/>
    </location>
</feature>
<evidence type="ECO:0000313" key="3">
    <source>
        <dbReference type="EMBL" id="KAJ1151920.1"/>
    </source>
</evidence>
<feature type="region of interest" description="Disordered" evidence="1">
    <location>
        <begin position="1"/>
        <end position="91"/>
    </location>
</feature>
<dbReference type="EMBL" id="JANPWB010000009">
    <property type="protein sequence ID" value="KAJ1151918.1"/>
    <property type="molecule type" value="Genomic_DNA"/>
</dbReference>
<organism evidence="2 4">
    <name type="scientific">Pleurodeles waltl</name>
    <name type="common">Iberian ribbed newt</name>
    <dbReference type="NCBI Taxonomy" id="8319"/>
    <lineage>
        <taxon>Eukaryota</taxon>
        <taxon>Metazoa</taxon>
        <taxon>Chordata</taxon>
        <taxon>Craniata</taxon>
        <taxon>Vertebrata</taxon>
        <taxon>Euteleostomi</taxon>
        <taxon>Amphibia</taxon>
        <taxon>Batrachia</taxon>
        <taxon>Caudata</taxon>
        <taxon>Salamandroidea</taxon>
        <taxon>Salamandridae</taxon>
        <taxon>Pleurodelinae</taxon>
        <taxon>Pleurodeles</taxon>
    </lineage>
</organism>
<feature type="compositionally biased region" description="Basic residues" evidence="1">
    <location>
        <begin position="34"/>
        <end position="43"/>
    </location>
</feature>
<dbReference type="EMBL" id="JANPWB010000009">
    <property type="protein sequence ID" value="KAJ1151920.1"/>
    <property type="molecule type" value="Genomic_DNA"/>
</dbReference>
<dbReference type="AlphaFoldDB" id="A0AAV7RLP1"/>
<keyword evidence="4" id="KW-1185">Reference proteome</keyword>
<feature type="compositionally biased region" description="Low complexity" evidence="1">
    <location>
        <begin position="1"/>
        <end position="22"/>
    </location>
</feature>
<evidence type="ECO:0000256" key="1">
    <source>
        <dbReference type="SAM" id="MobiDB-lite"/>
    </source>
</evidence>
<gene>
    <name evidence="2" type="ORF">NDU88_004697</name>
    <name evidence="3" type="ORF">NDU88_004699</name>
</gene>
<evidence type="ECO:0000313" key="2">
    <source>
        <dbReference type="EMBL" id="KAJ1151918.1"/>
    </source>
</evidence>
<comment type="caution">
    <text evidence="2">The sequence shown here is derived from an EMBL/GenBank/DDBJ whole genome shotgun (WGS) entry which is preliminary data.</text>
</comment>
<protein>
    <submittedName>
        <fullName evidence="2">Uncharacterized protein</fullName>
    </submittedName>
</protein>
<accession>A0AAV7RLP1</accession>